<keyword evidence="2" id="KW-1185">Reference proteome</keyword>
<dbReference type="STRING" id="908809.ABG79_00519"/>
<dbReference type="Proteomes" id="UP000052015">
    <property type="component" value="Unassembled WGS sequence"/>
</dbReference>
<comment type="caution">
    <text evidence="1">The sequence shown here is derived from an EMBL/GenBank/DDBJ whole genome shotgun (WGS) entry which is preliminary data.</text>
</comment>
<name>A0A0R3K3S7_CALMK</name>
<evidence type="ECO:0000313" key="2">
    <source>
        <dbReference type="Proteomes" id="UP000052015"/>
    </source>
</evidence>
<dbReference type="RefSeq" id="WP_057976815.1">
    <property type="nucleotide sequence ID" value="NZ_LKHP01000002.1"/>
</dbReference>
<dbReference type="EMBL" id="LKHP01000002">
    <property type="protein sequence ID" value="KRQ87717.1"/>
    <property type="molecule type" value="Genomic_DNA"/>
</dbReference>
<reference evidence="1 2" key="1">
    <citation type="submission" date="2015-09" db="EMBL/GenBank/DDBJ databases">
        <title>Draft genome sequence of a Caloramator mitchellensis, a moderate thermophile from the Great Artesian Basin of Australia.</title>
        <authorList>
            <person name="Patel B.K."/>
        </authorList>
    </citation>
    <scope>NUCLEOTIDE SEQUENCE [LARGE SCALE GENOMIC DNA]</scope>
    <source>
        <strain evidence="1 2">VF08</strain>
    </source>
</reference>
<proteinExistence type="predicted"/>
<dbReference type="AlphaFoldDB" id="A0A0R3K3S7"/>
<sequence>MEVYLYRADGSRGTVYDFSFNPLVDYEILKKTRRIDNFEVLGLMDIDKAKESIENMYSTRLFDKIFKISGKRTIPMLQKQSIEMWKRRLKEGYNLPSKKDVELVEGAIVGKILTFRELVEFAKQNFIQYETLLDIVQMLYCERRIQISPAFLENKGKPQCYFCKRKPCEMCLFGFKQDDVLLYAADNYNYLMLNDFSYKKPSLNLIEEEASQEILKFTKSKKVSSIIFSAPHSFSIKMLFSSFAEVFKRGGRVLYVTSFNEINEVYTILSNTFTKKRIGIANKNIEDYRNFDIVIAYKSNLIRFYKSFDLVVLNDLNSAFEENIDFGYVVKRSAKDKAKFIYISANPLRNKEHFNELIYIPFAHGSHLISEPRVETARFLSEFEVFVPQMAVDVLKFSIKEGTKTVIFYPDESRHQEILNFLVSCGIDMDLIEKDIKYDDFARALRSSKNVFITSDIRCSRQLVEDINVIVLNAHSNYFNAEKLIYISAMASTGRNKRIGEVLFVAENETEEISLARKCIRSLNKVSWEKEYVKL</sequence>
<dbReference type="OrthoDB" id="1933944at2"/>
<gene>
    <name evidence="1" type="ORF">ABG79_00519</name>
</gene>
<evidence type="ECO:0000313" key="1">
    <source>
        <dbReference type="EMBL" id="KRQ87717.1"/>
    </source>
</evidence>
<accession>A0A0R3K3S7</accession>
<organism evidence="1 2">
    <name type="scientific">Caloramator mitchellensis</name>
    <dbReference type="NCBI Taxonomy" id="908809"/>
    <lineage>
        <taxon>Bacteria</taxon>
        <taxon>Bacillati</taxon>
        <taxon>Bacillota</taxon>
        <taxon>Clostridia</taxon>
        <taxon>Eubacteriales</taxon>
        <taxon>Clostridiaceae</taxon>
        <taxon>Caloramator</taxon>
    </lineage>
</organism>
<protein>
    <submittedName>
        <fullName evidence="1">Uncharacterized protein</fullName>
    </submittedName>
</protein>